<evidence type="ECO:0000256" key="5">
    <source>
        <dbReference type="ARBA" id="ARBA00022679"/>
    </source>
</evidence>
<gene>
    <name evidence="10" type="primary">hemC</name>
    <name evidence="10" type="ORF">GCM10009118_04310</name>
</gene>
<evidence type="ECO:0000259" key="9">
    <source>
        <dbReference type="Pfam" id="PF01379"/>
    </source>
</evidence>
<evidence type="ECO:0000256" key="8">
    <source>
        <dbReference type="NCBIfam" id="TIGR00212"/>
    </source>
</evidence>
<dbReference type="PRINTS" id="PR00151">
    <property type="entry name" value="PORPHBDMNASE"/>
</dbReference>
<dbReference type="InterPro" id="IPR022417">
    <property type="entry name" value="Porphobilin_deaminase_N"/>
</dbReference>
<dbReference type="PANTHER" id="PTHR11557">
    <property type="entry name" value="PORPHOBILINOGEN DEAMINASE"/>
    <property type="match status" value="1"/>
</dbReference>
<dbReference type="PANTHER" id="PTHR11557:SF0">
    <property type="entry name" value="PORPHOBILINOGEN DEAMINASE"/>
    <property type="match status" value="1"/>
</dbReference>
<dbReference type="Pfam" id="PF01379">
    <property type="entry name" value="Porphobil_deam"/>
    <property type="match status" value="1"/>
</dbReference>
<dbReference type="EC" id="2.5.1.61" evidence="4 8"/>
<dbReference type="Gene3D" id="3.30.160.40">
    <property type="entry name" value="Porphobilinogen deaminase, C-terminal domain"/>
    <property type="match status" value="1"/>
</dbReference>
<evidence type="ECO:0000256" key="4">
    <source>
        <dbReference type="ARBA" id="ARBA00012655"/>
    </source>
</evidence>
<reference evidence="10 11" key="1">
    <citation type="journal article" date="2019" name="Int. J. Syst. Evol. Microbiol.">
        <title>The Global Catalogue of Microorganisms (GCM) 10K type strain sequencing project: providing services to taxonomists for standard genome sequencing and annotation.</title>
        <authorList>
            <consortium name="The Broad Institute Genomics Platform"/>
            <consortium name="The Broad Institute Genome Sequencing Center for Infectious Disease"/>
            <person name="Wu L."/>
            <person name="Ma J."/>
        </authorList>
    </citation>
    <scope>NUCLEOTIDE SEQUENCE [LARGE SCALE GENOMIC DNA]</scope>
    <source>
        <strain evidence="10 11">JCM 16083</strain>
    </source>
</reference>
<keyword evidence="5" id="KW-0808">Transferase</keyword>
<dbReference type="SUPFAM" id="SSF54782">
    <property type="entry name" value="Porphobilinogen deaminase (hydroxymethylbilane synthase), C-terminal domain"/>
    <property type="match status" value="1"/>
</dbReference>
<dbReference type="Gene3D" id="3.40.190.10">
    <property type="entry name" value="Periplasmic binding protein-like II"/>
    <property type="match status" value="2"/>
</dbReference>
<dbReference type="SUPFAM" id="SSF53850">
    <property type="entry name" value="Periplasmic binding protein-like II"/>
    <property type="match status" value="1"/>
</dbReference>
<keyword evidence="11" id="KW-1185">Reference proteome</keyword>
<dbReference type="InterPro" id="IPR036803">
    <property type="entry name" value="Porphobilinogen_deaminase_C_sf"/>
</dbReference>
<evidence type="ECO:0000313" key="10">
    <source>
        <dbReference type="EMBL" id="GAA0874023.1"/>
    </source>
</evidence>
<comment type="pathway">
    <text evidence="2">Porphyrin-containing compound metabolism; protoporphyrin-IX biosynthesis; coproporphyrinogen-III from 5-aminolevulinate: step 2/4.</text>
</comment>
<dbReference type="NCBIfam" id="TIGR00212">
    <property type="entry name" value="hemC"/>
    <property type="match status" value="1"/>
</dbReference>
<sequence>MRKIIIGSRGSDLALWQAHHVKSQLENIGCEVEIKIIKTQGDIIQHLSFDKMEGKGFFTKEIEAALLEKSIDLAVHSHKDLETNPPEGLVIAAVSEREDPADLLLIRKEAVDANETFLLKQEAITGTSSARRKSQMMRFRPDIEIKDLRGNVPTRIQKLRDGNYDAILLAKAGVSRLNIDLSEFAVVDLNPREFIPAPAQGVLGLQIRETDTDLAEILRQLDTPEVRRRIAVERGVLNKLDGGCQLPLGVYCPDDHHVFVSFSTNWEEGAIWEEYEVDDLEGIVDIIVQDLQEEQD</sequence>
<comment type="function">
    <text evidence="1">Tetrapolymerization of the monopyrrole PBG into the hydroxymethylbilane pre-uroporphyrinogen in several discrete steps.</text>
</comment>
<dbReference type="EMBL" id="BAAAFH010000003">
    <property type="protein sequence ID" value="GAA0874023.1"/>
    <property type="molecule type" value="Genomic_DNA"/>
</dbReference>
<evidence type="ECO:0000256" key="1">
    <source>
        <dbReference type="ARBA" id="ARBA00002869"/>
    </source>
</evidence>
<proteinExistence type="inferred from homology"/>
<comment type="catalytic activity">
    <reaction evidence="7">
        <text>4 porphobilinogen + H2O = hydroxymethylbilane + 4 NH4(+)</text>
        <dbReference type="Rhea" id="RHEA:13185"/>
        <dbReference type="ChEBI" id="CHEBI:15377"/>
        <dbReference type="ChEBI" id="CHEBI:28938"/>
        <dbReference type="ChEBI" id="CHEBI:57845"/>
        <dbReference type="ChEBI" id="CHEBI:58126"/>
        <dbReference type="EC" id="2.5.1.61"/>
    </reaction>
</comment>
<evidence type="ECO:0000256" key="7">
    <source>
        <dbReference type="ARBA" id="ARBA00048169"/>
    </source>
</evidence>
<dbReference type="Proteomes" id="UP001501126">
    <property type="component" value="Unassembled WGS sequence"/>
</dbReference>
<evidence type="ECO:0000256" key="6">
    <source>
        <dbReference type="ARBA" id="ARBA00023244"/>
    </source>
</evidence>
<name>A0ABN1ML89_9FLAO</name>
<dbReference type="InterPro" id="IPR000860">
    <property type="entry name" value="HemC"/>
</dbReference>
<feature type="domain" description="Porphobilinogen deaminase N-terminal" evidence="9">
    <location>
        <begin position="4"/>
        <end position="215"/>
    </location>
</feature>
<protein>
    <recommendedName>
        <fullName evidence="4 8">Hydroxymethylbilane synthase</fullName>
        <ecNumber evidence="4 8">2.5.1.61</ecNumber>
    </recommendedName>
</protein>
<dbReference type="PIRSF" id="PIRSF001438">
    <property type="entry name" value="4pyrrol_synth_OHMeBilane_synth"/>
    <property type="match status" value="1"/>
</dbReference>
<comment type="caution">
    <text evidence="10">The sequence shown here is derived from an EMBL/GenBank/DDBJ whole genome shotgun (WGS) entry which is preliminary data.</text>
</comment>
<accession>A0ABN1ML89</accession>
<dbReference type="RefSeq" id="WP_343784644.1">
    <property type="nucleotide sequence ID" value="NZ_BAAAFH010000003.1"/>
</dbReference>
<comment type="similarity">
    <text evidence="3">Belongs to the HMBS family.</text>
</comment>
<evidence type="ECO:0000256" key="3">
    <source>
        <dbReference type="ARBA" id="ARBA00005638"/>
    </source>
</evidence>
<evidence type="ECO:0000256" key="2">
    <source>
        <dbReference type="ARBA" id="ARBA00004735"/>
    </source>
</evidence>
<organism evidence="10 11">
    <name type="scientific">Wandonia haliotis</name>
    <dbReference type="NCBI Taxonomy" id="574963"/>
    <lineage>
        <taxon>Bacteria</taxon>
        <taxon>Pseudomonadati</taxon>
        <taxon>Bacteroidota</taxon>
        <taxon>Flavobacteriia</taxon>
        <taxon>Flavobacteriales</taxon>
        <taxon>Crocinitomicaceae</taxon>
        <taxon>Wandonia</taxon>
    </lineage>
</organism>
<keyword evidence="6" id="KW-0627">Porphyrin biosynthesis</keyword>
<evidence type="ECO:0000313" key="11">
    <source>
        <dbReference type="Proteomes" id="UP001501126"/>
    </source>
</evidence>